<dbReference type="RefSeq" id="WP_087103531.1">
    <property type="nucleotide sequence ID" value="NZ_FWFG01000051.1"/>
</dbReference>
<keyword evidence="3" id="KW-1185">Reference proteome</keyword>
<gene>
    <name evidence="2" type="ORF">FM110_05805</name>
</gene>
<keyword evidence="1" id="KW-0812">Transmembrane</keyword>
<dbReference type="EMBL" id="FWFG01000051">
    <property type="protein sequence ID" value="SLM90908.1"/>
    <property type="molecule type" value="Genomic_DNA"/>
</dbReference>
<keyword evidence="1" id="KW-1133">Transmembrane helix</keyword>
<feature type="transmembrane region" description="Helical" evidence="1">
    <location>
        <begin position="46"/>
        <end position="64"/>
    </location>
</feature>
<protein>
    <submittedName>
        <fullName evidence="2">Uncharacterized protein</fullName>
    </submittedName>
</protein>
<accession>A0A1X6WYD4</accession>
<evidence type="ECO:0000256" key="1">
    <source>
        <dbReference type="SAM" id="Phobius"/>
    </source>
</evidence>
<reference evidence="2 3" key="1">
    <citation type="submission" date="2017-02" db="EMBL/GenBank/DDBJ databases">
        <authorList>
            <person name="Peterson S.W."/>
        </authorList>
    </citation>
    <scope>NUCLEOTIDE SEQUENCE [LARGE SCALE GENOMIC DNA]</scope>
    <source>
        <strain evidence="2 3">CIP104813</strain>
    </source>
</reference>
<dbReference type="AlphaFoldDB" id="A0A1X6WYD4"/>
<evidence type="ECO:0000313" key="2">
    <source>
        <dbReference type="EMBL" id="SLM90908.1"/>
    </source>
</evidence>
<feature type="transmembrane region" description="Helical" evidence="1">
    <location>
        <begin position="23"/>
        <end position="40"/>
    </location>
</feature>
<dbReference type="Proteomes" id="UP000195981">
    <property type="component" value="Unassembled WGS sequence"/>
</dbReference>
<organism evidence="2 3">
    <name type="scientific">Brachybacterium nesterenkovii</name>
    <dbReference type="NCBI Taxonomy" id="47847"/>
    <lineage>
        <taxon>Bacteria</taxon>
        <taxon>Bacillati</taxon>
        <taxon>Actinomycetota</taxon>
        <taxon>Actinomycetes</taxon>
        <taxon>Micrococcales</taxon>
        <taxon>Dermabacteraceae</taxon>
        <taxon>Brachybacterium</taxon>
    </lineage>
</organism>
<sequence>MSSDPQASSSAPSKDLARAHRRALGTLSVCMLVGWVLLLLPLPWSLGAGISGLAAAVLLVRATIAAWRIGQQGSAVLTALLGAGAVLVLVGSSALSAILYGPMHELQQCRRDAITVASRDACDDGAEESTLEWFSSLLGG</sequence>
<proteinExistence type="predicted"/>
<feature type="transmembrane region" description="Helical" evidence="1">
    <location>
        <begin position="76"/>
        <end position="100"/>
    </location>
</feature>
<dbReference type="OrthoDB" id="4794264at2"/>
<keyword evidence="1" id="KW-0472">Membrane</keyword>
<name>A0A1X6WYD4_9MICO</name>
<evidence type="ECO:0000313" key="3">
    <source>
        <dbReference type="Proteomes" id="UP000195981"/>
    </source>
</evidence>